<dbReference type="EMBL" id="ASHM01157370">
    <property type="protein sequence ID" value="PNX63671.1"/>
    <property type="molecule type" value="Genomic_DNA"/>
</dbReference>
<feature type="region of interest" description="Disordered" evidence="1">
    <location>
        <begin position="48"/>
        <end position="70"/>
    </location>
</feature>
<name>A0A2K3KBJ9_TRIPR</name>
<gene>
    <name evidence="2" type="ORF">L195_g061745</name>
</gene>
<proteinExistence type="predicted"/>
<evidence type="ECO:0000313" key="2">
    <source>
        <dbReference type="EMBL" id="PNX63671.1"/>
    </source>
</evidence>
<evidence type="ECO:0000256" key="1">
    <source>
        <dbReference type="SAM" id="MobiDB-lite"/>
    </source>
</evidence>
<sequence length="87" mass="10065">MMGDRIELLVKNLREVNSTMLLLSKQMNEYEQRQKSFPQRAEIQKVNTEIGDDSEMDSESMKKSSEQLDRKFPATTTVTASIKKNHT</sequence>
<organism evidence="2 3">
    <name type="scientific">Trifolium pratense</name>
    <name type="common">Red clover</name>
    <dbReference type="NCBI Taxonomy" id="57577"/>
    <lineage>
        <taxon>Eukaryota</taxon>
        <taxon>Viridiplantae</taxon>
        <taxon>Streptophyta</taxon>
        <taxon>Embryophyta</taxon>
        <taxon>Tracheophyta</taxon>
        <taxon>Spermatophyta</taxon>
        <taxon>Magnoliopsida</taxon>
        <taxon>eudicotyledons</taxon>
        <taxon>Gunneridae</taxon>
        <taxon>Pentapetalae</taxon>
        <taxon>rosids</taxon>
        <taxon>fabids</taxon>
        <taxon>Fabales</taxon>
        <taxon>Fabaceae</taxon>
        <taxon>Papilionoideae</taxon>
        <taxon>50 kb inversion clade</taxon>
        <taxon>NPAAA clade</taxon>
        <taxon>Hologalegina</taxon>
        <taxon>IRL clade</taxon>
        <taxon>Trifolieae</taxon>
        <taxon>Trifolium</taxon>
    </lineage>
</organism>
<reference evidence="2 3" key="2">
    <citation type="journal article" date="2017" name="Front. Plant Sci.">
        <title>Gene Classification and Mining of Molecular Markers Useful in Red Clover (Trifolium pratense) Breeding.</title>
        <authorList>
            <person name="Istvanek J."/>
            <person name="Dluhosova J."/>
            <person name="Dluhos P."/>
            <person name="Patkova L."/>
            <person name="Nedelnik J."/>
            <person name="Repkova J."/>
        </authorList>
    </citation>
    <scope>NUCLEOTIDE SEQUENCE [LARGE SCALE GENOMIC DNA]</scope>
    <source>
        <strain evidence="3">cv. Tatra</strain>
        <tissue evidence="2">Young leaves</tissue>
    </source>
</reference>
<accession>A0A2K3KBJ9</accession>
<evidence type="ECO:0000313" key="3">
    <source>
        <dbReference type="Proteomes" id="UP000236291"/>
    </source>
</evidence>
<reference evidence="2 3" key="1">
    <citation type="journal article" date="2014" name="Am. J. Bot.">
        <title>Genome assembly and annotation for red clover (Trifolium pratense; Fabaceae).</title>
        <authorList>
            <person name="Istvanek J."/>
            <person name="Jaros M."/>
            <person name="Krenek A."/>
            <person name="Repkova J."/>
        </authorList>
    </citation>
    <scope>NUCLEOTIDE SEQUENCE [LARGE SCALE GENOMIC DNA]</scope>
    <source>
        <strain evidence="3">cv. Tatra</strain>
        <tissue evidence="2">Young leaves</tissue>
    </source>
</reference>
<dbReference type="Proteomes" id="UP000236291">
    <property type="component" value="Unassembled WGS sequence"/>
</dbReference>
<comment type="caution">
    <text evidence="2">The sequence shown here is derived from an EMBL/GenBank/DDBJ whole genome shotgun (WGS) entry which is preliminary data.</text>
</comment>
<feature type="non-terminal residue" evidence="2">
    <location>
        <position position="87"/>
    </location>
</feature>
<protein>
    <submittedName>
        <fullName evidence="2">Uncharacterized protein</fullName>
    </submittedName>
</protein>
<feature type="compositionally biased region" description="Basic and acidic residues" evidence="1">
    <location>
        <begin position="59"/>
        <end position="70"/>
    </location>
</feature>
<dbReference type="AlphaFoldDB" id="A0A2K3KBJ9"/>